<name>A0AAU7R9P4_9ACTN</name>
<dbReference type="RefSeq" id="WP_349881052.1">
    <property type="nucleotide sequence ID" value="NZ_CP157974.1"/>
</dbReference>
<sequence length="166" mass="17733">MHSQGRDQPAQQHLQAVRRELPALVPSGMKVLASSAGQSLPVVPWIAVLDSNVTATAQEGLYVVHLYWPDLSRLYLSMNQGATQHQRNAGEAGLAGVARDRAALAELRADAALLRKHLSDKVSAGLKEAIESGLIKAAASSVKAKPKLSPSPRRSVPRLPQSTVPR</sequence>
<dbReference type="EMBL" id="CP157974">
    <property type="protein sequence ID" value="XBT84899.1"/>
    <property type="molecule type" value="Genomic_DNA"/>
</dbReference>
<feature type="region of interest" description="Disordered" evidence="1">
    <location>
        <begin position="139"/>
        <end position="166"/>
    </location>
</feature>
<organism evidence="3">
    <name type="scientific">Micromonospora sp. HUAS YX12</name>
    <dbReference type="NCBI Taxonomy" id="3156396"/>
    <lineage>
        <taxon>Bacteria</taxon>
        <taxon>Bacillati</taxon>
        <taxon>Actinomycetota</taxon>
        <taxon>Actinomycetes</taxon>
        <taxon>Micromonosporales</taxon>
        <taxon>Micromonosporaceae</taxon>
        <taxon>Micromonospora</taxon>
    </lineage>
</organism>
<accession>A0AAU7R9P4</accession>
<dbReference type="Gene3D" id="3.30.920.90">
    <property type="match status" value="1"/>
</dbReference>
<dbReference type="AlphaFoldDB" id="A0AAU7R9P4"/>
<evidence type="ECO:0000313" key="3">
    <source>
        <dbReference type="EMBL" id="XBT84899.1"/>
    </source>
</evidence>
<dbReference type="InterPro" id="IPR021961">
    <property type="entry name" value="McrB_DNA-bd"/>
</dbReference>
<feature type="domain" description="Type IV methyl-directed restriction enzyme EcoKMcrB subunit DNA-binding" evidence="2">
    <location>
        <begin position="27"/>
        <end position="111"/>
    </location>
</feature>
<gene>
    <name evidence="3" type="ORF">ABIH81_09430</name>
</gene>
<feature type="compositionally biased region" description="Low complexity" evidence="1">
    <location>
        <begin position="139"/>
        <end position="160"/>
    </location>
</feature>
<evidence type="ECO:0000259" key="2">
    <source>
        <dbReference type="Pfam" id="PF12102"/>
    </source>
</evidence>
<proteinExistence type="predicted"/>
<dbReference type="Pfam" id="PF12102">
    <property type="entry name" value="MrcB_N"/>
    <property type="match status" value="1"/>
</dbReference>
<evidence type="ECO:0000256" key="1">
    <source>
        <dbReference type="SAM" id="MobiDB-lite"/>
    </source>
</evidence>
<protein>
    <submittedName>
        <fullName evidence="3">DUF3578 domain-containing protein</fullName>
    </submittedName>
</protein>
<reference evidence="3" key="1">
    <citation type="submission" date="2024-06" db="EMBL/GenBank/DDBJ databases">
        <title>Micromonospora sp. strain HUAS YX12 genome sequences.</title>
        <authorList>
            <person name="Mo P."/>
        </authorList>
    </citation>
    <scope>NUCLEOTIDE SEQUENCE</scope>
    <source>
        <strain evidence="3">HUAS YX12</strain>
    </source>
</reference>